<feature type="domain" description="GGDEF" evidence="3">
    <location>
        <begin position="536"/>
        <end position="674"/>
    </location>
</feature>
<dbReference type="SMART" id="SM00086">
    <property type="entry name" value="PAC"/>
    <property type="match status" value="2"/>
</dbReference>
<dbReference type="InterPro" id="IPR000014">
    <property type="entry name" value="PAS"/>
</dbReference>
<dbReference type="CDD" id="cd01949">
    <property type="entry name" value="GGDEF"/>
    <property type="match status" value="1"/>
</dbReference>
<feature type="domain" description="PAS" evidence="1">
    <location>
        <begin position="379"/>
        <end position="435"/>
    </location>
</feature>
<reference evidence="4 5" key="1">
    <citation type="submission" date="2018-06" db="EMBL/GenBank/DDBJ databases">
        <title>Genomic Encyclopedia of Archaeal and Bacterial Type Strains, Phase II (KMG-II): from individual species to whole genera.</title>
        <authorList>
            <person name="Goeker M."/>
        </authorList>
    </citation>
    <scope>NUCLEOTIDE SEQUENCE [LARGE SCALE GENOMIC DNA]</scope>
    <source>
        <strain evidence="4 5">KACC 16626</strain>
    </source>
</reference>
<sequence>MSLQSFSKVQFDLLFENSRDLVYFMEKDGEDFRYIYLNKSSIEILSQKVVGKTIAEVMKPSDSETIAQNYHQAVVKKGQVSYQDYIYYLSEVKKYETTVIPIFDNNRTYVLAITKEIAFDRDLEDKYLFMRSVFFNSFLSTVLISNDGKLLEANPQFLEDFNVNIEEVRLKKLIDLPFISNQEQLEQYLNESFDGTHLTSKLLTFIDKNGNSRSFTATFSPLIQLEKVAAVFIILQEVTQLIEQEKELRTTSMGLSNFQYAINSVAEIIIMDPNCRILNVNDRFIQQMGYVKEELIGNTLEIINSRTHSKEFFDNIFSILHKGEVWRGEICNQTKNGAPYWADTTIIPFFDEDGAIKQYINVYYDISEKKRMLTELQNIEHMFKLITENTNDMIVITNEDGIILYVSKAYTNKLGFDEGELLGKFYTDILSPESKVKWNEEFSVDSDGEDLKIELIHQSKSGENFWTECNYTIVKDFLRNKGIQIIMVAREINDRKAIENQLSFLAYHDSLTQLPNRRYLQNEFPSIIESSNSNSESLAVLYVDGDNFKKVNDQFGHKVGDEFIIQFGKALSRSIRGNDLVVRMGGDEFAIILTGLHQEKISRKQQVKQIVDRINQNLKRGWLISNQMFAPTASIGISFYPDHGVSLENLLSHSDKALYGVKTTSKNNYNIYSPELL</sequence>
<dbReference type="Gene3D" id="3.30.450.20">
    <property type="entry name" value="PAS domain"/>
    <property type="match status" value="4"/>
</dbReference>
<feature type="domain" description="PAC" evidence="2">
    <location>
        <begin position="326"/>
        <end position="378"/>
    </location>
</feature>
<evidence type="ECO:0000259" key="1">
    <source>
        <dbReference type="PROSITE" id="PS50112"/>
    </source>
</evidence>
<dbReference type="EMBL" id="QJTJ01000021">
    <property type="protein sequence ID" value="PYF04684.1"/>
    <property type="molecule type" value="Genomic_DNA"/>
</dbReference>
<dbReference type="AlphaFoldDB" id="A0A318TJ15"/>
<dbReference type="PROSITE" id="PS50113">
    <property type="entry name" value="PAC"/>
    <property type="match status" value="1"/>
</dbReference>
<gene>
    <name evidence="4" type="ORF">BJ095_12121</name>
</gene>
<dbReference type="SUPFAM" id="SSF55073">
    <property type="entry name" value="Nucleotide cyclase"/>
    <property type="match status" value="1"/>
</dbReference>
<dbReference type="InterPro" id="IPR052155">
    <property type="entry name" value="Biofilm_reg_signaling"/>
</dbReference>
<dbReference type="SMART" id="SM00091">
    <property type="entry name" value="PAS"/>
    <property type="match status" value="4"/>
</dbReference>
<dbReference type="SMART" id="SM00267">
    <property type="entry name" value="GGDEF"/>
    <property type="match status" value="1"/>
</dbReference>
<dbReference type="Pfam" id="PF13426">
    <property type="entry name" value="PAS_9"/>
    <property type="match status" value="4"/>
</dbReference>
<feature type="domain" description="PAS" evidence="1">
    <location>
        <begin position="268"/>
        <end position="311"/>
    </location>
</feature>
<keyword evidence="5" id="KW-1185">Reference proteome</keyword>
<protein>
    <submittedName>
        <fullName evidence="4">Diguanylate cyclase with PAS/PAC sensor</fullName>
    </submittedName>
</protein>
<dbReference type="NCBIfam" id="TIGR00229">
    <property type="entry name" value="sensory_box"/>
    <property type="match status" value="3"/>
</dbReference>
<dbReference type="PANTHER" id="PTHR44757:SF2">
    <property type="entry name" value="BIOFILM ARCHITECTURE MAINTENANCE PROTEIN MBAA"/>
    <property type="match status" value="1"/>
</dbReference>
<dbReference type="CDD" id="cd00130">
    <property type="entry name" value="PAS"/>
    <property type="match status" value="2"/>
</dbReference>
<dbReference type="InterPro" id="IPR001610">
    <property type="entry name" value="PAC"/>
</dbReference>
<dbReference type="InterPro" id="IPR000700">
    <property type="entry name" value="PAS-assoc_C"/>
</dbReference>
<dbReference type="Gene3D" id="3.30.70.270">
    <property type="match status" value="1"/>
</dbReference>
<evidence type="ECO:0000259" key="3">
    <source>
        <dbReference type="PROSITE" id="PS50887"/>
    </source>
</evidence>
<dbReference type="PANTHER" id="PTHR44757">
    <property type="entry name" value="DIGUANYLATE CYCLASE DGCP"/>
    <property type="match status" value="1"/>
</dbReference>
<dbReference type="InterPro" id="IPR000160">
    <property type="entry name" value="GGDEF_dom"/>
</dbReference>
<evidence type="ECO:0000259" key="2">
    <source>
        <dbReference type="PROSITE" id="PS50113"/>
    </source>
</evidence>
<proteinExistence type="predicted"/>
<dbReference type="SUPFAM" id="SSF55785">
    <property type="entry name" value="PYP-like sensor domain (PAS domain)"/>
    <property type="match status" value="4"/>
</dbReference>
<evidence type="ECO:0000313" key="5">
    <source>
        <dbReference type="Proteomes" id="UP000247416"/>
    </source>
</evidence>
<evidence type="ECO:0000313" key="4">
    <source>
        <dbReference type="EMBL" id="PYF04684.1"/>
    </source>
</evidence>
<dbReference type="RefSeq" id="WP_181418070.1">
    <property type="nucleotide sequence ID" value="NZ_CP085009.1"/>
</dbReference>
<dbReference type="InterPro" id="IPR035965">
    <property type="entry name" value="PAS-like_dom_sf"/>
</dbReference>
<dbReference type="PROSITE" id="PS50887">
    <property type="entry name" value="GGDEF"/>
    <property type="match status" value="1"/>
</dbReference>
<accession>A0A318TJ15</accession>
<dbReference type="NCBIfam" id="TIGR00254">
    <property type="entry name" value="GGDEF"/>
    <property type="match status" value="1"/>
</dbReference>
<dbReference type="PROSITE" id="PS50112">
    <property type="entry name" value="PAS"/>
    <property type="match status" value="2"/>
</dbReference>
<dbReference type="InterPro" id="IPR043128">
    <property type="entry name" value="Rev_trsase/Diguanyl_cyclase"/>
</dbReference>
<dbReference type="Pfam" id="PF00990">
    <property type="entry name" value="GGDEF"/>
    <property type="match status" value="1"/>
</dbReference>
<organism evidence="4 5">
    <name type="scientific">Ureibacillus chungkukjangi</name>
    <dbReference type="NCBI Taxonomy" id="1202712"/>
    <lineage>
        <taxon>Bacteria</taxon>
        <taxon>Bacillati</taxon>
        <taxon>Bacillota</taxon>
        <taxon>Bacilli</taxon>
        <taxon>Bacillales</taxon>
        <taxon>Caryophanaceae</taxon>
        <taxon>Ureibacillus</taxon>
    </lineage>
</organism>
<name>A0A318TJ15_9BACL</name>
<dbReference type="Proteomes" id="UP000247416">
    <property type="component" value="Unassembled WGS sequence"/>
</dbReference>
<comment type="caution">
    <text evidence="4">The sequence shown here is derived from an EMBL/GenBank/DDBJ whole genome shotgun (WGS) entry which is preliminary data.</text>
</comment>
<dbReference type="InterPro" id="IPR029787">
    <property type="entry name" value="Nucleotide_cyclase"/>
</dbReference>